<accession>A0ABW3CSB0</accession>
<comment type="caution">
    <text evidence="1">The sequence shown here is derived from an EMBL/GenBank/DDBJ whole genome shotgun (WGS) entry which is preliminary data.</text>
</comment>
<evidence type="ECO:0000313" key="2">
    <source>
        <dbReference type="Proteomes" id="UP001597083"/>
    </source>
</evidence>
<dbReference type="NCBIfam" id="NF047838">
    <property type="entry name" value="SCO4402_fam"/>
    <property type="match status" value="1"/>
</dbReference>
<sequence length="124" mass="13974">MVQYPEMRAQILETLRALADPEHQRQVWVEHRPPRPGYYDDLDLNISVLFDDTIIAEDPCAHIGKTLHNENEAQAVQALVDVLDPFIESLPRGTDDATAISMPAWRDVVEAARRAVTVLERTSG</sequence>
<keyword evidence="2" id="KW-1185">Reference proteome</keyword>
<name>A0ABW3CSB0_9ACTN</name>
<evidence type="ECO:0000313" key="1">
    <source>
        <dbReference type="EMBL" id="MFD0856457.1"/>
    </source>
</evidence>
<dbReference type="Pfam" id="PF25656">
    <property type="entry name" value="DUF7945"/>
    <property type="match status" value="1"/>
</dbReference>
<reference evidence="2" key="1">
    <citation type="journal article" date="2019" name="Int. J. Syst. Evol. Microbiol.">
        <title>The Global Catalogue of Microorganisms (GCM) 10K type strain sequencing project: providing services to taxonomists for standard genome sequencing and annotation.</title>
        <authorList>
            <consortium name="The Broad Institute Genomics Platform"/>
            <consortium name="The Broad Institute Genome Sequencing Center for Infectious Disease"/>
            <person name="Wu L."/>
            <person name="Ma J."/>
        </authorList>
    </citation>
    <scope>NUCLEOTIDE SEQUENCE [LARGE SCALE GENOMIC DNA]</scope>
    <source>
        <strain evidence="2">JCM 31696</strain>
    </source>
</reference>
<dbReference type="Proteomes" id="UP001597083">
    <property type="component" value="Unassembled WGS sequence"/>
</dbReference>
<proteinExistence type="predicted"/>
<gene>
    <name evidence="1" type="ORF">ACFQ07_29735</name>
</gene>
<organism evidence="1 2">
    <name type="scientific">Actinomadura adrarensis</name>
    <dbReference type="NCBI Taxonomy" id="1819600"/>
    <lineage>
        <taxon>Bacteria</taxon>
        <taxon>Bacillati</taxon>
        <taxon>Actinomycetota</taxon>
        <taxon>Actinomycetes</taxon>
        <taxon>Streptosporangiales</taxon>
        <taxon>Thermomonosporaceae</taxon>
        <taxon>Actinomadura</taxon>
    </lineage>
</organism>
<dbReference type="InterPro" id="IPR057705">
    <property type="entry name" value="DUF7945"/>
</dbReference>
<dbReference type="EMBL" id="JBHTIR010004126">
    <property type="protein sequence ID" value="MFD0856457.1"/>
    <property type="molecule type" value="Genomic_DNA"/>
</dbReference>
<protein>
    <submittedName>
        <fullName evidence="1">Uncharacterized protein</fullName>
    </submittedName>
</protein>